<name>A0A6I6E2N2_9MICO</name>
<dbReference type="GO" id="GO:0016747">
    <property type="term" value="F:acyltransferase activity, transferring groups other than amino-acyl groups"/>
    <property type="evidence" value="ECO:0007669"/>
    <property type="project" value="InterPro"/>
</dbReference>
<feature type="transmembrane region" description="Helical" evidence="2">
    <location>
        <begin position="95"/>
        <end position="114"/>
    </location>
</feature>
<evidence type="ECO:0000313" key="4">
    <source>
        <dbReference type="EMBL" id="QGU28434.1"/>
    </source>
</evidence>
<feature type="region of interest" description="Disordered" evidence="1">
    <location>
        <begin position="376"/>
        <end position="399"/>
    </location>
</feature>
<keyword evidence="2" id="KW-1133">Transmembrane helix</keyword>
<feature type="transmembrane region" description="Helical" evidence="2">
    <location>
        <begin position="185"/>
        <end position="201"/>
    </location>
</feature>
<dbReference type="EMBL" id="CP032550">
    <property type="protein sequence ID" value="QGU28434.1"/>
    <property type="molecule type" value="Genomic_DNA"/>
</dbReference>
<dbReference type="Pfam" id="PF01757">
    <property type="entry name" value="Acyl_transf_3"/>
    <property type="match status" value="1"/>
</dbReference>
<organism evidence="4 5">
    <name type="scientific">Microbacterium oryzae</name>
    <dbReference type="NCBI Taxonomy" id="743009"/>
    <lineage>
        <taxon>Bacteria</taxon>
        <taxon>Bacillati</taxon>
        <taxon>Actinomycetota</taxon>
        <taxon>Actinomycetes</taxon>
        <taxon>Micrococcales</taxon>
        <taxon>Microbacteriaceae</taxon>
        <taxon>Microbacterium</taxon>
    </lineage>
</organism>
<reference evidence="4 5" key="1">
    <citation type="submission" date="2018-09" db="EMBL/GenBank/DDBJ databases">
        <title>Whole genome sequencing of Microbacterium oryzae strain MB-10T.</title>
        <authorList>
            <person name="Das S.K."/>
        </authorList>
    </citation>
    <scope>NUCLEOTIDE SEQUENCE [LARGE SCALE GENOMIC DNA]</scope>
    <source>
        <strain evidence="4 5">MB-10</strain>
    </source>
</reference>
<feature type="transmembrane region" description="Helical" evidence="2">
    <location>
        <begin position="241"/>
        <end position="261"/>
    </location>
</feature>
<accession>A0A6I6E2N2</accession>
<dbReference type="Proteomes" id="UP000422989">
    <property type="component" value="Chromosome"/>
</dbReference>
<gene>
    <name evidence="4" type="ORF">D7D94_12700</name>
</gene>
<dbReference type="AlphaFoldDB" id="A0A6I6E2N2"/>
<keyword evidence="2" id="KW-0472">Membrane</keyword>
<feature type="transmembrane region" description="Helical" evidence="2">
    <location>
        <begin position="306"/>
        <end position="328"/>
    </location>
</feature>
<dbReference type="OrthoDB" id="9796461at2"/>
<evidence type="ECO:0000256" key="2">
    <source>
        <dbReference type="SAM" id="Phobius"/>
    </source>
</evidence>
<evidence type="ECO:0000259" key="3">
    <source>
        <dbReference type="Pfam" id="PF01757"/>
    </source>
</evidence>
<feature type="transmembrane region" description="Helical" evidence="2">
    <location>
        <begin position="12"/>
        <end position="32"/>
    </location>
</feature>
<evidence type="ECO:0000313" key="5">
    <source>
        <dbReference type="Proteomes" id="UP000422989"/>
    </source>
</evidence>
<dbReference type="GO" id="GO:0000271">
    <property type="term" value="P:polysaccharide biosynthetic process"/>
    <property type="evidence" value="ECO:0007669"/>
    <property type="project" value="TreeGrafter"/>
</dbReference>
<feature type="transmembrane region" description="Helical" evidence="2">
    <location>
        <begin position="334"/>
        <end position="353"/>
    </location>
</feature>
<dbReference type="PANTHER" id="PTHR23028">
    <property type="entry name" value="ACETYLTRANSFERASE"/>
    <property type="match status" value="1"/>
</dbReference>
<protein>
    <submittedName>
        <fullName evidence="4">Acyltransferase</fullName>
    </submittedName>
</protein>
<keyword evidence="4" id="KW-0808">Transferase</keyword>
<dbReference type="PANTHER" id="PTHR23028:SF131">
    <property type="entry name" value="BLR2367 PROTEIN"/>
    <property type="match status" value="1"/>
</dbReference>
<keyword evidence="5" id="KW-1185">Reference proteome</keyword>
<feature type="compositionally biased region" description="Basic and acidic residues" evidence="1">
    <location>
        <begin position="387"/>
        <end position="399"/>
    </location>
</feature>
<dbReference type="RefSeq" id="WP_156242975.1">
    <property type="nucleotide sequence ID" value="NZ_BAAAZL010000003.1"/>
</dbReference>
<sequence length="399" mass="43475">MATSRPRRLHALDGVRGAAALVVVFYHVSLIAQPFAQGGTAEAVWETATETPLKLGFAGTEAVQVFFVLSGLVVTLPALRAGFSWPAYFASRLVRLYLPVWAAILFAVLLVVAFPRDPAQVTPDEWILHANILFPDWVLALREATLMLTSYDTVNTLWSLRWEIIFSLLLPVFAAVALLLRRWTWTAAAACVALMVVGRVFDGRPFDLDALVYLPTFLLGCLIAVRLDDVIAWARARPRPALWAVVAFVSALVLIASWWTRPLIPRSSLLGDALWGLAGAGAAGLILVAICSPVADRAMQARPLRWLGDVSFSLYLVHAPILATLAFAWGDDQWVLVGLVGVPLSLAVAWAFFRFVERPSHRAARAAGRRAQAAFERFSGRGDGASDDARDASPDPTRG</sequence>
<keyword evidence="4" id="KW-0012">Acyltransferase</keyword>
<proteinExistence type="predicted"/>
<feature type="domain" description="Acyltransferase 3" evidence="3">
    <location>
        <begin position="10"/>
        <end position="353"/>
    </location>
</feature>
<feature type="transmembrane region" description="Helical" evidence="2">
    <location>
        <begin position="273"/>
        <end position="294"/>
    </location>
</feature>
<evidence type="ECO:0000256" key="1">
    <source>
        <dbReference type="SAM" id="MobiDB-lite"/>
    </source>
</evidence>
<keyword evidence="2" id="KW-0812">Transmembrane</keyword>
<feature type="transmembrane region" description="Helical" evidence="2">
    <location>
        <begin position="160"/>
        <end position="180"/>
    </location>
</feature>
<feature type="transmembrane region" description="Helical" evidence="2">
    <location>
        <begin position="62"/>
        <end position="83"/>
    </location>
</feature>
<dbReference type="KEGG" id="moj:D7D94_12700"/>
<dbReference type="InterPro" id="IPR050879">
    <property type="entry name" value="Acyltransferase_3"/>
</dbReference>
<dbReference type="InterPro" id="IPR002656">
    <property type="entry name" value="Acyl_transf_3_dom"/>
</dbReference>
<feature type="transmembrane region" description="Helical" evidence="2">
    <location>
        <begin position="213"/>
        <end position="234"/>
    </location>
</feature>
<dbReference type="GO" id="GO:0016020">
    <property type="term" value="C:membrane"/>
    <property type="evidence" value="ECO:0007669"/>
    <property type="project" value="TreeGrafter"/>
</dbReference>